<dbReference type="RefSeq" id="WP_202233216.1">
    <property type="nucleotide sequence ID" value="NZ_AP018365.1"/>
</dbReference>
<dbReference type="InterPro" id="IPR015421">
    <property type="entry name" value="PyrdxlP-dep_Trfase_major"/>
</dbReference>
<keyword evidence="6" id="KW-0808">Transferase</keyword>
<keyword evidence="6" id="KW-0032">Aminotransferase</keyword>
<accession>A0A7U3VMQ5</accession>
<dbReference type="InterPro" id="IPR000192">
    <property type="entry name" value="Aminotrans_V_dom"/>
</dbReference>
<dbReference type="InterPro" id="IPR036868">
    <property type="entry name" value="TusA-like_sf"/>
</dbReference>
<dbReference type="Pfam" id="PF00266">
    <property type="entry name" value="Aminotran_5"/>
    <property type="match status" value="2"/>
</dbReference>
<reference evidence="6 7" key="3">
    <citation type="journal article" date="2011" name="Nat. Chem. Biol.">
        <title>Reveromycin A biosynthesis uses RevG and RevJ for stereospecific spiroacetal formation.</title>
        <authorList>
            <person name="Takahashi S."/>
            <person name="Toyoda A."/>
            <person name="Sekiyama Y."/>
            <person name="Takagi H."/>
            <person name="Nogawa T."/>
            <person name="Uramoto M."/>
            <person name="Suzuki R."/>
            <person name="Koshino H."/>
            <person name="Kumano T."/>
            <person name="Panthee S."/>
            <person name="Dairi T."/>
            <person name="Ishikawa J."/>
            <person name="Ikeda H."/>
            <person name="Sakaki Y."/>
            <person name="Osada H."/>
        </authorList>
    </citation>
    <scope>NUCLEOTIDE SEQUENCE [LARGE SCALE GENOMIC DNA]</scope>
    <source>
        <strain evidence="6 7">SN-593</strain>
    </source>
</reference>
<evidence type="ECO:0000256" key="3">
    <source>
        <dbReference type="ARBA" id="ARBA00050776"/>
    </source>
</evidence>
<dbReference type="AlphaFoldDB" id="A0A7U3VMQ5"/>
<dbReference type="Gene3D" id="3.40.640.10">
    <property type="entry name" value="Type I PLP-dependent aspartate aminotransferase-like (Major domain)"/>
    <property type="match status" value="1"/>
</dbReference>
<comment type="cofactor">
    <cofactor evidence="1">
        <name>pyridoxal 5'-phosphate</name>
        <dbReference type="ChEBI" id="CHEBI:597326"/>
    </cofactor>
</comment>
<reference evidence="6 7" key="2">
    <citation type="journal article" date="2011" name="J. Antibiot.">
        <title>Furaquinocins I and J: novel polyketide isoprenoid hybrid compounds from Streptomyces reveromyceticus SN-593.</title>
        <authorList>
            <person name="Panthee S."/>
            <person name="Takahashi S."/>
            <person name="Takagi H."/>
            <person name="Nogawa T."/>
            <person name="Oowada E."/>
            <person name="Uramoto M."/>
            <person name="Osada H."/>
        </authorList>
    </citation>
    <scope>NUCLEOTIDE SEQUENCE [LARGE SCALE GENOMIC DNA]</scope>
    <source>
        <strain evidence="6 7">SN-593</strain>
    </source>
</reference>
<dbReference type="PROSITE" id="PS01148">
    <property type="entry name" value="UPF0033"/>
    <property type="match status" value="1"/>
</dbReference>
<dbReference type="KEGG" id="arev:RVR_2320"/>
<dbReference type="GO" id="GO:0031071">
    <property type="term" value="F:cysteine desulfurase activity"/>
    <property type="evidence" value="ECO:0007669"/>
    <property type="project" value="UniProtKB-EC"/>
</dbReference>
<dbReference type="Proteomes" id="UP000595703">
    <property type="component" value="Chromosome"/>
</dbReference>
<evidence type="ECO:0000259" key="5">
    <source>
        <dbReference type="PROSITE" id="PS01148"/>
    </source>
</evidence>
<feature type="domain" description="UPF0033" evidence="5">
    <location>
        <begin position="452"/>
        <end position="476"/>
    </location>
</feature>
<keyword evidence="7" id="KW-1185">Reference proteome</keyword>
<evidence type="ECO:0000256" key="2">
    <source>
        <dbReference type="ARBA" id="ARBA00006490"/>
    </source>
</evidence>
<feature type="compositionally biased region" description="Basic and acidic residues" evidence="4">
    <location>
        <begin position="399"/>
        <end position="434"/>
    </location>
</feature>
<feature type="region of interest" description="Disordered" evidence="4">
    <location>
        <begin position="395"/>
        <end position="449"/>
    </location>
</feature>
<organism evidence="6 7">
    <name type="scientific">Actinacidiphila reveromycinica</name>
    <dbReference type="NCBI Taxonomy" id="659352"/>
    <lineage>
        <taxon>Bacteria</taxon>
        <taxon>Bacillati</taxon>
        <taxon>Actinomycetota</taxon>
        <taxon>Actinomycetes</taxon>
        <taxon>Kitasatosporales</taxon>
        <taxon>Streptomycetaceae</taxon>
        <taxon>Actinacidiphila</taxon>
    </lineage>
</organism>
<dbReference type="SUPFAM" id="SSF64307">
    <property type="entry name" value="SirA-like"/>
    <property type="match status" value="1"/>
</dbReference>
<dbReference type="SUPFAM" id="SSF53383">
    <property type="entry name" value="PLP-dependent transferases"/>
    <property type="match status" value="1"/>
</dbReference>
<protein>
    <submittedName>
        <fullName evidence="6">Putative aminotransferase</fullName>
    </submittedName>
</protein>
<dbReference type="InterPro" id="IPR015424">
    <property type="entry name" value="PyrdxlP-dep_Trfase"/>
</dbReference>
<name>A0A7U3VMQ5_9ACTN</name>
<comment type="catalytic activity">
    <reaction evidence="3">
        <text>(sulfur carrier)-H + L-cysteine = (sulfur carrier)-SH + L-alanine</text>
        <dbReference type="Rhea" id="RHEA:43892"/>
        <dbReference type="Rhea" id="RHEA-COMP:14737"/>
        <dbReference type="Rhea" id="RHEA-COMP:14739"/>
        <dbReference type="ChEBI" id="CHEBI:29917"/>
        <dbReference type="ChEBI" id="CHEBI:35235"/>
        <dbReference type="ChEBI" id="CHEBI:57972"/>
        <dbReference type="ChEBI" id="CHEBI:64428"/>
        <dbReference type="EC" id="2.8.1.7"/>
    </reaction>
</comment>
<dbReference type="InterPro" id="IPR001455">
    <property type="entry name" value="TusA-like"/>
</dbReference>
<dbReference type="InterPro" id="IPR015422">
    <property type="entry name" value="PyrdxlP-dep_Trfase_small"/>
</dbReference>
<evidence type="ECO:0000256" key="4">
    <source>
        <dbReference type="SAM" id="MobiDB-lite"/>
    </source>
</evidence>
<evidence type="ECO:0000313" key="6">
    <source>
        <dbReference type="EMBL" id="BBA96837.1"/>
    </source>
</evidence>
<dbReference type="PANTHER" id="PTHR11601:SF34">
    <property type="entry name" value="CYSTEINE DESULFURASE"/>
    <property type="match status" value="1"/>
</dbReference>
<gene>
    <name evidence="6" type="ORF">RVR_2320</name>
</gene>
<dbReference type="Gene3D" id="3.30.110.40">
    <property type="entry name" value="TusA-like domain"/>
    <property type="match status" value="1"/>
</dbReference>
<sequence length="521" mass="53603">MPYFDAASAAPLHPVAREALLAALDEGWADPARLYREGRRARLLLDAAREAAAEAVGCRADELVFTPSGTRALHSAVSGVAAARRRAGRRLVVSAVEHSAVLHAAEAVAGGGTVQVGVDRTGRVAPADFAAALAGGAEPGTGAEQTTGEEPAAGEGTALAALQSANHEVGTVQPVAEVADLCRAAGVPLLVDAAQSLAWGPVEGAWSLLAASAHKWGGPPGVGLLAVRKGTRYAPQEPADERESGRSPGFQNLPAIVAAAASLRAVRAQAASEAARLSALVDRIRTEVPRLVPDVEVVGHDRLRLPHLVTFSCLYVDGEALLAGLDLAGFSVSSGSSCTSSTLTPSHVLRAMGVLSEGNIRVSLPAGATAADVDRFLDTLPGVVARVRAHLDAPAAVRGAEDEPAARAHADAPEPGHEDRNGGRDRNGHEDRNGDGSQGGGRNEGGDAGLVVDSLGKRCPIPVIELARVIGRVPVGGLVTVLSDDEAARLDIPAWCEMRAQEYVGERPAERGAAYVVRRRG</sequence>
<evidence type="ECO:0000256" key="1">
    <source>
        <dbReference type="ARBA" id="ARBA00001933"/>
    </source>
</evidence>
<reference evidence="6 7" key="1">
    <citation type="journal article" date="2010" name="J. Bacteriol.">
        <title>Biochemical characterization of a novel indole prenyltransferase from Streptomyces sp. SN-593.</title>
        <authorList>
            <person name="Takahashi S."/>
            <person name="Takagi H."/>
            <person name="Toyoda A."/>
            <person name="Uramoto M."/>
            <person name="Nogawa T."/>
            <person name="Ueki M."/>
            <person name="Sakaki Y."/>
            <person name="Osada H."/>
        </authorList>
    </citation>
    <scope>NUCLEOTIDE SEQUENCE [LARGE SCALE GENOMIC DNA]</scope>
    <source>
        <strain evidence="6 7">SN-593</strain>
    </source>
</reference>
<feature type="compositionally biased region" description="Gly residues" evidence="4">
    <location>
        <begin position="436"/>
        <end position="448"/>
    </location>
</feature>
<dbReference type="Pfam" id="PF01206">
    <property type="entry name" value="TusA"/>
    <property type="match status" value="1"/>
</dbReference>
<comment type="similarity">
    <text evidence="2">Belongs to the class-V pyridoxal-phosphate-dependent aminotransferase family. NifS/IscS subfamily.</text>
</comment>
<dbReference type="CDD" id="cd00291">
    <property type="entry name" value="SirA_YedF_YeeD"/>
    <property type="match status" value="1"/>
</dbReference>
<proteinExistence type="inferred from homology"/>
<dbReference type="PANTHER" id="PTHR11601">
    <property type="entry name" value="CYSTEINE DESULFURYLASE FAMILY MEMBER"/>
    <property type="match status" value="1"/>
</dbReference>
<dbReference type="GO" id="GO:0008483">
    <property type="term" value="F:transaminase activity"/>
    <property type="evidence" value="ECO:0007669"/>
    <property type="project" value="UniProtKB-KW"/>
</dbReference>
<dbReference type="Gene3D" id="3.90.1150.10">
    <property type="entry name" value="Aspartate Aminotransferase, domain 1"/>
    <property type="match status" value="1"/>
</dbReference>
<dbReference type="EMBL" id="AP018365">
    <property type="protein sequence ID" value="BBA96837.1"/>
    <property type="molecule type" value="Genomic_DNA"/>
</dbReference>
<evidence type="ECO:0000313" key="7">
    <source>
        <dbReference type="Proteomes" id="UP000595703"/>
    </source>
</evidence>
<reference evidence="6 7" key="4">
    <citation type="journal article" date="2020" name="Sci. Rep.">
        <title>beta-carboline chemical signals induce reveromycin production through a LuxR family regulator in Streptomyces sp. SN-593.</title>
        <authorList>
            <person name="Panthee S."/>
            <person name="Kito N."/>
            <person name="Hayashi T."/>
            <person name="Shimizu T."/>
            <person name="Ishikawa J."/>
            <person name="Hamamoto H."/>
            <person name="Osada H."/>
            <person name="Takahashi S."/>
        </authorList>
    </citation>
    <scope>NUCLEOTIDE SEQUENCE [LARGE SCALE GENOMIC DNA]</scope>
    <source>
        <strain evidence="6 7">SN-593</strain>
    </source>
</reference>